<gene>
    <name evidence="2" type="ORF">BDZ31_003310</name>
</gene>
<comment type="caution">
    <text evidence="2">The sequence shown here is derived from an EMBL/GenBank/DDBJ whole genome shotgun (WGS) entry which is preliminary data.</text>
</comment>
<reference evidence="2 3" key="1">
    <citation type="submission" date="2020-08" db="EMBL/GenBank/DDBJ databases">
        <title>Genomic Encyclopedia of Archaeal and Bacterial Type Strains, Phase II (KMG-II): from individual species to whole genera.</title>
        <authorList>
            <person name="Goeker M."/>
        </authorList>
    </citation>
    <scope>NUCLEOTIDE SEQUENCE [LARGE SCALE GENOMIC DNA]</scope>
    <source>
        <strain evidence="2 3">DSM 23288</strain>
    </source>
</reference>
<accession>A0A840IHB3</accession>
<evidence type="ECO:0000313" key="3">
    <source>
        <dbReference type="Proteomes" id="UP000585272"/>
    </source>
</evidence>
<name>A0A840IHB3_9ACTN</name>
<feature type="transmembrane region" description="Helical" evidence="1">
    <location>
        <begin position="87"/>
        <end position="107"/>
    </location>
</feature>
<sequence length="159" mass="16888">MSFDPTRLRRGEWIAGAGGVLLLVSLFLFDWYGASADLGNGFSFSVGANGWETHSILRWLMLLTIVAGVALWLLTATQPTDAIPLSAAVVTVVVAGITTLCLAWRVLVNEPGPNALIEVKAGAWIGLVAAALVVVGAWLSMRDEDRRGPLPDVPVRPLA</sequence>
<keyword evidence="1" id="KW-0812">Transmembrane</keyword>
<dbReference type="EMBL" id="JACHNU010000004">
    <property type="protein sequence ID" value="MBB4663715.1"/>
    <property type="molecule type" value="Genomic_DNA"/>
</dbReference>
<keyword evidence="1" id="KW-1133">Transmembrane helix</keyword>
<feature type="transmembrane region" description="Helical" evidence="1">
    <location>
        <begin position="56"/>
        <end position="75"/>
    </location>
</feature>
<feature type="transmembrane region" description="Helical" evidence="1">
    <location>
        <begin position="119"/>
        <end position="139"/>
    </location>
</feature>
<dbReference type="RefSeq" id="WP_183343426.1">
    <property type="nucleotide sequence ID" value="NZ_JACHNU010000004.1"/>
</dbReference>
<dbReference type="AlphaFoldDB" id="A0A840IHB3"/>
<evidence type="ECO:0000313" key="2">
    <source>
        <dbReference type="EMBL" id="MBB4663715.1"/>
    </source>
</evidence>
<organism evidence="2 3">
    <name type="scientific">Conexibacter arvalis</name>
    <dbReference type="NCBI Taxonomy" id="912552"/>
    <lineage>
        <taxon>Bacteria</taxon>
        <taxon>Bacillati</taxon>
        <taxon>Actinomycetota</taxon>
        <taxon>Thermoleophilia</taxon>
        <taxon>Solirubrobacterales</taxon>
        <taxon>Conexibacteraceae</taxon>
        <taxon>Conexibacter</taxon>
    </lineage>
</organism>
<evidence type="ECO:0000256" key="1">
    <source>
        <dbReference type="SAM" id="Phobius"/>
    </source>
</evidence>
<keyword evidence="3" id="KW-1185">Reference proteome</keyword>
<feature type="transmembrane region" description="Helical" evidence="1">
    <location>
        <begin position="12"/>
        <end position="34"/>
    </location>
</feature>
<keyword evidence="1" id="KW-0472">Membrane</keyword>
<proteinExistence type="predicted"/>
<protein>
    <submittedName>
        <fullName evidence="2">Uncharacterized protein</fullName>
    </submittedName>
</protein>
<dbReference type="Proteomes" id="UP000585272">
    <property type="component" value="Unassembled WGS sequence"/>
</dbReference>